<dbReference type="GeneID" id="114842830"/>
<dbReference type="InterPro" id="IPR020901">
    <property type="entry name" value="Prtase_inh_Kunz-CS"/>
</dbReference>
<dbReference type="CDD" id="cd01472">
    <property type="entry name" value="vWA_collagen"/>
    <property type="match status" value="1"/>
</dbReference>
<dbReference type="SUPFAM" id="SSF57362">
    <property type="entry name" value="BPTI-like"/>
    <property type="match status" value="2"/>
</dbReference>
<evidence type="ECO:0000313" key="13">
    <source>
        <dbReference type="RefSeq" id="XP_028984593.1"/>
    </source>
</evidence>
<sequence length="2756" mass="299896">MEWRTGLLLCLITAACFYGNAAQRTVCTQEAVADIVFMVDGSWSIGASNFEQIRLFLYTLVNSFDIGPDRVRIGLVQYSTTPRTEFLLRTYQTKQEILNYITKLPYRGGGTHTGEGLDFILKEHFVEAAGSRAAQKVPQITVVITDGESQDDVKSSADELKRKGMVLYAIGIKDADEDQLREIASRPYHQHVYSVSDFAALQGISLNIAQTLCTTVEEAKRQLLQLFPECATATVADIVFLVDGSSSIGDTNFQEIRKFLRSVVSNLDIGPNKVRLGLAQYSDEPYQEFLLKDHMDRKSLLSVLDTFSYRTGSKKTGKAIDFILQTYFTEEAGSRANQRVPQIAVIITDGGSTDNVTEPAQRLRQHGVLVFGIGVGEAGMNELADIANRPRKRFLFSIDNYQALRGLTSSLLQTVCVSMENQRLALAERFTDIFFLVDSGVSATDFQQVRNIMFRLVNQLKIGGSGHRLGLAQYGQDVKVEFLFNAFQTKNETLGGIKRFRQRKLQPNEPRNLGSALASASFIFSSESGSRADRGFKQYLIVVSGKDSDDPVYKSSRQIKAEGITVVGLSLGASENEMRVIATPPYFFLSIASIVPTLKGVIEMEKDQTTLTGDCKAAKLADIVFIVDESGSIGTNNFQLVRDFLYSIVSGLDVSLNRVRVGIVTYNGRPNTLVYLDSFSDKNELQNFIKILPYHGGATNTGAAIKFTREKIFIESRGSREGKGVQQVAVVITDGESQDNVSNAAANLRRDGVIVYAVGVKDANEEQLRQIASYPPNKHVYTVDNFVKLKALDQSLQKSLCQNILQQAITVSSRRSDIKEGCTQTDEADIFFLIDQSGSIYPSDFQDMKKFIIEFLRTFHIGPQHVRIGLTKYADVPSLEFDLPKYADAQALEKAVENIQQLGGGTETGRALAFMSPYFDNAKVTRGHKVREFLVVITDGNSTDEVKAPAERLRQQGVTIYAIGVKGAYEKQLQEISGDSSKTFFVNNFDALRPIKDDIISDICSEDACKDIPGDLIFLIDSSGSIYPEEYEKMKQFMKSVITKSIIGKNEMHVGVLQFSTIQQLEFRLNQFYTKNALSRAIDAMQQIGGGTHTGQAITEVSKYFDVTNGGRPDLRQRLVVITDGEAQDEVKAPAEALRAKGVVVYAIGVVDANTTQLLEISGSPERMYAERDFDALKDLESHVALELCDPDRDCKKTEKADIIFLVDGSTSIDPPEFKSMQKFMISIVNQTTVGKDLTRFGVILYSTEPQSVFTLKDYGSKTEVLTQISNLSNPHGDTYTSKALTYTLQFFDAKHGGRAELRVPQILMVITDGDATDRNKLVAPSVALQQQGISVFSIGVEGANKTQLEIMAGHDKSKVFYVDNFSALESLYKNITQVLCNSTKPACEKQKADLVFLLDQSGSIDSNDYNTMKMFTAELVKSFSVSQDLVRVGLAQFSDVFQHEFYLREYYKEDLVTKHILAMTQRGGGTQIGMALDSIMDFFKASQGSRRSDGVSQNLVLITDGESQDDVEEAADRLRNLGIEIFAIGIGDVHDLELLQITGNPQRLFTVQNFGSLENIKQKVVDTICKSKPQQEPAGCSIDIAMGFDITRRNGDALMSGHNKLQTYLPEIAQYVSSVSGLCCGGSAPVKTNLAYRILSQDGRSLDDFKFEGYSEEVLRKVMTLSVKGPMYFNTALLESFKDKFKVQSRAGVKVLLIFSDGLDEDVMKLEQESEELRQSGVSMLLVVALEGVHDSAQLQAVEFGRGFGYKLPLSIGMQSVASTVLKQIDAVSDRECCNVMCKCSGHEGIRGSWGPSGTKGQSGQKGYPGFPGEEGSAGDRGHPGPSGPQGIQGCPGLRGLKGNRGLRGNTGENGEDGLDGVNGEQGATGLGGARGQRGDAGNPGIPGIRGELGVRGQPGLRGDPGEPGADNTTPGAKGEPGNPGSPGVPGQDGRSGESGVEGNQGPDGRRGPDGQEGASGAAGEPGTAGSAGASGQQGPRGIGGQPGPRGAPGLPGPQGGPGTPGNPGLSGRRGTVGPKGQPGEPGSKGEPGPQGPSGLPGHDGKDGHGPAGSKGAKGDPGFPGYPGLTGESGLQGPKGFPGPKGNQGTQGNSGRPGESGVSGEPGHPGHRGPRGPPGGKAKTECELITYIRDNCACSPERSACPAVPTELVFALDMSEDVTPASFERQRSALLHMLHDLSIAESNCPTGARVAVVAFSTYTKYLIRFHDYRRKKQLMEAVRNVALERTSNRRHLGATMLFVAQNVLKHTRAGALMRRVAVFLSAGSTQDVEDVVTATMLYRALNVVPAVISLRNAPDISRALEVDDSGGSIFRVLGRDMAADLRRVSNCAICYDPCQRTEQCAFIQTPPQPLEVDVDLAIVADSSREMQSDEYAGIQQLLGSVVEQLAVSQQPSRPGSQARVAVIQQSSRAKVEFGLQTYQNQDQMRSQIKKMQQLGGSSMLGQTLEVALTEVLLKARHPRRKRALMVVVGSQTTHTDLDKLHYVSQKAQCEGVALFVVTVGDGYSRRQTEQLASLPVQQHLIHVETLKAHEQGFAQRFFRLFLSALNKGINTYPAPSLRQTCDQLTDQQGGQTITSGQAQGRRQQDEEEEEEEGFQAHTGGQTQIQLDTIDAQRFVSVNLDARCQLGVDAGSQCDDFVQLWFFDTRLGACSPFWFGGCGGNANRFKTENECFSTCVTHNPSVLLKPQLPSFASKEACFQQQDPGTCQNYTMMWFFDTEQNECSRFWYSGCHGNANRFKTQEDCENLCLTRSR</sequence>
<dbReference type="PROSITE" id="PS51257">
    <property type="entry name" value="PROKAR_LIPOPROTEIN"/>
    <property type="match status" value="1"/>
</dbReference>
<evidence type="ECO:0000313" key="12">
    <source>
        <dbReference type="Proteomes" id="UP000515150"/>
    </source>
</evidence>
<evidence type="ECO:0000256" key="4">
    <source>
        <dbReference type="ARBA" id="ARBA00022729"/>
    </source>
</evidence>
<feature type="compositionally biased region" description="Low complexity" evidence="10">
    <location>
        <begin position="1957"/>
        <end position="1979"/>
    </location>
</feature>
<keyword evidence="7 13" id="KW-0176">Collagen</keyword>
<name>A0A6P7KVH6_BETSP</name>
<dbReference type="PANTHER" id="PTHR24020">
    <property type="entry name" value="COLLAGEN ALPHA"/>
    <property type="match status" value="1"/>
</dbReference>
<dbReference type="PRINTS" id="PR00453">
    <property type="entry name" value="VWFADOMAIN"/>
</dbReference>
<evidence type="ECO:0000256" key="6">
    <source>
        <dbReference type="ARBA" id="ARBA00022889"/>
    </source>
</evidence>
<feature type="compositionally biased region" description="Low complexity" evidence="10">
    <location>
        <begin position="2020"/>
        <end position="2033"/>
    </location>
</feature>
<dbReference type="CTD" id="564005"/>
<dbReference type="Pfam" id="PF00092">
    <property type="entry name" value="VWA"/>
    <property type="match status" value="10"/>
</dbReference>
<keyword evidence="2" id="KW-0964">Secreted</keyword>
<dbReference type="CDD" id="cd22635">
    <property type="entry name" value="Kunitz_papilin"/>
    <property type="match status" value="1"/>
</dbReference>
<comment type="subcellular location">
    <subcellularLocation>
        <location evidence="1">Secreted</location>
        <location evidence="1">Extracellular space</location>
        <location evidence="1">Extracellular matrix</location>
    </subcellularLocation>
</comment>
<dbReference type="PROSITE" id="PS50279">
    <property type="entry name" value="BPTI_KUNITZ_2"/>
    <property type="match status" value="2"/>
</dbReference>
<dbReference type="FunFam" id="3.40.50.410:FF:000001">
    <property type="entry name" value="Collagen, type XII, alpha 1"/>
    <property type="match status" value="1"/>
</dbReference>
<dbReference type="PANTHER" id="PTHR24020:SF86">
    <property type="entry name" value="COLLAGEN, TYPE VI, ALPHA 4"/>
    <property type="match status" value="1"/>
</dbReference>
<dbReference type="OrthoDB" id="6132182at2759"/>
<dbReference type="PROSITE" id="PS50234">
    <property type="entry name" value="VWFA"/>
    <property type="match status" value="10"/>
</dbReference>
<accession>A0A6P7KVH6</accession>
<dbReference type="RefSeq" id="XP_028984593.1">
    <property type="nucleotide sequence ID" value="XM_029128760.3"/>
</dbReference>
<organism evidence="12 13">
    <name type="scientific">Betta splendens</name>
    <name type="common">Siamese fighting fish</name>
    <dbReference type="NCBI Taxonomy" id="158456"/>
    <lineage>
        <taxon>Eukaryota</taxon>
        <taxon>Metazoa</taxon>
        <taxon>Chordata</taxon>
        <taxon>Craniata</taxon>
        <taxon>Vertebrata</taxon>
        <taxon>Euteleostomi</taxon>
        <taxon>Actinopterygii</taxon>
        <taxon>Neopterygii</taxon>
        <taxon>Teleostei</taxon>
        <taxon>Neoteleostei</taxon>
        <taxon>Acanthomorphata</taxon>
        <taxon>Anabantaria</taxon>
        <taxon>Anabantiformes</taxon>
        <taxon>Anabantoidei</taxon>
        <taxon>Osphronemidae</taxon>
        <taxon>Betta</taxon>
    </lineage>
</organism>
<keyword evidence="8" id="KW-1015">Disulfide bond</keyword>
<protein>
    <submittedName>
        <fullName evidence="13">Collagen alpha-6(VI) chain</fullName>
    </submittedName>
</protein>
<feature type="region of interest" description="Disordered" evidence="10">
    <location>
        <begin position="1792"/>
        <end position="2123"/>
    </location>
</feature>
<keyword evidence="9" id="KW-0325">Glycoprotein</keyword>
<dbReference type="Pfam" id="PF00014">
    <property type="entry name" value="Kunitz_BPTI"/>
    <property type="match status" value="2"/>
</dbReference>
<evidence type="ECO:0000256" key="11">
    <source>
        <dbReference type="SAM" id="SignalP"/>
    </source>
</evidence>
<feature type="compositionally biased region" description="Gly residues" evidence="10">
    <location>
        <begin position="1998"/>
        <end position="2007"/>
    </location>
</feature>
<dbReference type="CDD" id="cd01450">
    <property type="entry name" value="vWFA_subfamily_ECM"/>
    <property type="match status" value="4"/>
</dbReference>
<evidence type="ECO:0000256" key="10">
    <source>
        <dbReference type="SAM" id="MobiDB-lite"/>
    </source>
</evidence>
<keyword evidence="6" id="KW-0130">Cell adhesion</keyword>
<keyword evidence="5" id="KW-0677">Repeat</keyword>
<evidence type="ECO:0000256" key="9">
    <source>
        <dbReference type="ARBA" id="ARBA00023180"/>
    </source>
</evidence>
<reference evidence="13" key="1">
    <citation type="submission" date="2025-08" db="UniProtKB">
        <authorList>
            <consortium name="RefSeq"/>
        </authorList>
    </citation>
    <scope>IDENTIFICATION</scope>
</reference>
<dbReference type="Proteomes" id="UP000515150">
    <property type="component" value="Chromosome 16"/>
</dbReference>
<dbReference type="InterPro" id="IPR008160">
    <property type="entry name" value="Collagen"/>
</dbReference>
<dbReference type="InterPro" id="IPR036465">
    <property type="entry name" value="vWFA_dom_sf"/>
</dbReference>
<dbReference type="FunFam" id="4.10.410.10:FF:000020">
    <property type="entry name" value="Collagen, type VI, alpha 3"/>
    <property type="match status" value="2"/>
</dbReference>
<feature type="signal peptide" evidence="11">
    <location>
        <begin position="1"/>
        <end position="22"/>
    </location>
</feature>
<feature type="chain" id="PRO_5044017248" evidence="11">
    <location>
        <begin position="23"/>
        <end position="2756"/>
    </location>
</feature>
<dbReference type="Pfam" id="PF01391">
    <property type="entry name" value="Collagen"/>
    <property type="match status" value="3"/>
</dbReference>
<dbReference type="GO" id="GO:0007155">
    <property type="term" value="P:cell adhesion"/>
    <property type="evidence" value="ECO:0007669"/>
    <property type="project" value="UniProtKB-KW"/>
</dbReference>
<dbReference type="InterPro" id="IPR036880">
    <property type="entry name" value="Kunitz_BPTI_sf"/>
</dbReference>
<dbReference type="PRINTS" id="PR00759">
    <property type="entry name" value="BASICPTASE"/>
</dbReference>
<dbReference type="KEGG" id="bspl:114842830"/>
<keyword evidence="3" id="KW-0272">Extracellular matrix</keyword>
<dbReference type="InterPro" id="IPR002035">
    <property type="entry name" value="VWF_A"/>
</dbReference>
<dbReference type="SMART" id="SM00131">
    <property type="entry name" value="KU"/>
    <property type="match status" value="2"/>
</dbReference>
<dbReference type="SMART" id="SM00327">
    <property type="entry name" value="VWA"/>
    <property type="match status" value="11"/>
</dbReference>
<dbReference type="Gene3D" id="4.10.410.10">
    <property type="entry name" value="Pancreatic trypsin inhibitor Kunitz domain"/>
    <property type="match status" value="2"/>
</dbReference>
<evidence type="ECO:0000256" key="7">
    <source>
        <dbReference type="ARBA" id="ARBA00023119"/>
    </source>
</evidence>
<gene>
    <name evidence="13" type="primary">col6a4a</name>
</gene>
<feature type="region of interest" description="Disordered" evidence="10">
    <location>
        <begin position="2568"/>
        <end position="2605"/>
    </location>
</feature>
<evidence type="ECO:0000256" key="2">
    <source>
        <dbReference type="ARBA" id="ARBA00022525"/>
    </source>
</evidence>
<dbReference type="FunFam" id="3.40.50.410:FF:000004">
    <property type="entry name" value="collagen alpha-6(VI) chain"/>
    <property type="match status" value="6"/>
</dbReference>
<evidence type="ECO:0000256" key="5">
    <source>
        <dbReference type="ARBA" id="ARBA00022737"/>
    </source>
</evidence>
<proteinExistence type="predicted"/>
<dbReference type="InterPro" id="IPR002223">
    <property type="entry name" value="Kunitz_BPTI"/>
</dbReference>
<feature type="compositionally biased region" description="Polar residues" evidence="10">
    <location>
        <begin position="2568"/>
        <end position="2586"/>
    </location>
</feature>
<dbReference type="Gene3D" id="3.40.50.410">
    <property type="entry name" value="von Willebrand factor, type A domain"/>
    <property type="match status" value="10"/>
</dbReference>
<dbReference type="SUPFAM" id="SSF53300">
    <property type="entry name" value="vWA-like"/>
    <property type="match status" value="11"/>
</dbReference>
<dbReference type="GO" id="GO:0005581">
    <property type="term" value="C:collagen trimer"/>
    <property type="evidence" value="ECO:0007669"/>
    <property type="project" value="UniProtKB-KW"/>
</dbReference>
<feature type="compositionally biased region" description="Gly residues" evidence="10">
    <location>
        <begin position="1868"/>
        <end position="1877"/>
    </location>
</feature>
<evidence type="ECO:0000256" key="8">
    <source>
        <dbReference type="ARBA" id="ARBA00023157"/>
    </source>
</evidence>
<keyword evidence="12" id="KW-1185">Reference proteome</keyword>
<dbReference type="InterPro" id="IPR050525">
    <property type="entry name" value="ECM_Assembly_Org"/>
</dbReference>
<dbReference type="GO" id="GO:0004867">
    <property type="term" value="F:serine-type endopeptidase inhibitor activity"/>
    <property type="evidence" value="ECO:0007669"/>
    <property type="project" value="InterPro"/>
</dbReference>
<dbReference type="PROSITE" id="PS00280">
    <property type="entry name" value="BPTI_KUNITZ_1"/>
    <property type="match status" value="1"/>
</dbReference>
<keyword evidence="4 11" id="KW-0732">Signal</keyword>
<dbReference type="CDD" id="cd22631">
    <property type="entry name" value="Kunitz_collagen_alpha6_VI-like"/>
    <property type="match status" value="1"/>
</dbReference>
<evidence type="ECO:0000256" key="1">
    <source>
        <dbReference type="ARBA" id="ARBA00004498"/>
    </source>
</evidence>
<evidence type="ECO:0000256" key="3">
    <source>
        <dbReference type="ARBA" id="ARBA00022530"/>
    </source>
</evidence>
<feature type="compositionally biased region" description="Gly residues" evidence="10">
    <location>
        <begin position="1980"/>
        <end position="1989"/>
    </location>
</feature>